<evidence type="ECO:0000256" key="4">
    <source>
        <dbReference type="SAM" id="SignalP"/>
    </source>
</evidence>
<evidence type="ECO:0000313" key="6">
    <source>
        <dbReference type="EMBL" id="KYQ92355.1"/>
    </source>
</evidence>
<dbReference type="InParanoid" id="A0A151ZEJ8"/>
<accession>A0A151ZEJ8</accession>
<organism evidence="6 7">
    <name type="scientific">Tieghemostelium lacteum</name>
    <name type="common">Slime mold</name>
    <name type="synonym">Dictyostelium lacteum</name>
    <dbReference type="NCBI Taxonomy" id="361077"/>
    <lineage>
        <taxon>Eukaryota</taxon>
        <taxon>Amoebozoa</taxon>
        <taxon>Evosea</taxon>
        <taxon>Eumycetozoa</taxon>
        <taxon>Dictyostelia</taxon>
        <taxon>Dictyosteliales</taxon>
        <taxon>Raperosteliaceae</taxon>
        <taxon>Tieghemostelium</taxon>
    </lineage>
</organism>
<keyword evidence="7" id="KW-1185">Reference proteome</keyword>
<dbReference type="AlphaFoldDB" id="A0A151ZEJ8"/>
<dbReference type="PROSITE" id="PS50026">
    <property type="entry name" value="EGF_3"/>
    <property type="match status" value="1"/>
</dbReference>
<sequence length="618" mass="69201">MKNIIISYITIFLLIQSYSGALSTFNFDAWVERNHDNAHTSNSLSNPIINDMQWKFRDTLVNSTIYSNIIVLSDQSMIFVSSSNSTLITISKITFQGQPQWSQPIVLNTTITSTELIGNEYHGIILIYLFEIGQFQTISIENGDILWLSEKTFFNCSTPQIISYNFQGYSICQNGTNGKVSLYLYEFENTWTAIVPLDWLIYGDLQDDTVDLQSPVYDRELLAFIQTYNETFVHVDYKFNNTGLISMISIVDQDDISVWVPSYHNGISQYIVNQLNGVVVATDLETISLLVCVDGNSLYLDTYQPDGTPLYSQFLANDLNCSTVTQSKIGLLQDHTTVVVMFTILENNETISFLGLVSLSRLSMHWVIQNQQNHPLLDFVSTNQYSIYICQDSLLSLYNVTSRTTKTISYAPDTILMQCEMSVGENSISISSISTLGDIISMKAIDSVCLDLCPTNFTCGIGECICAPFYYPSSICDTFCNPSQTCSGNGVCSDDGSCICDPTTGYTGDTCSVCRKGYFGSNCNFHFDWTVVIIGGGLGFLATSAICIFACVTKPKNDKPSLFKRLKRKIFPKKKVAKRYNRTYNLLDNNENNNSDPILNTLPNQEINTSDDELNDNL</sequence>
<keyword evidence="1" id="KW-0245">EGF-like domain</keyword>
<comment type="caution">
    <text evidence="6">The sequence shown here is derived from an EMBL/GenBank/DDBJ whole genome shotgun (WGS) entry which is preliminary data.</text>
</comment>
<feature type="chain" id="PRO_5007593198" description="EGF-like domain-containing protein" evidence="4">
    <location>
        <begin position="22"/>
        <end position="618"/>
    </location>
</feature>
<evidence type="ECO:0000256" key="2">
    <source>
        <dbReference type="SAM" id="MobiDB-lite"/>
    </source>
</evidence>
<dbReference type="Gene3D" id="2.10.25.10">
    <property type="entry name" value="Laminin"/>
    <property type="match status" value="1"/>
</dbReference>
<gene>
    <name evidence="6" type="ORF">DLAC_06318</name>
</gene>
<evidence type="ECO:0000259" key="5">
    <source>
        <dbReference type="PROSITE" id="PS50026"/>
    </source>
</evidence>
<dbReference type="Proteomes" id="UP000076078">
    <property type="component" value="Unassembled WGS sequence"/>
</dbReference>
<dbReference type="InterPro" id="IPR000742">
    <property type="entry name" value="EGF"/>
</dbReference>
<dbReference type="OrthoDB" id="21456at2759"/>
<evidence type="ECO:0000313" key="7">
    <source>
        <dbReference type="Proteomes" id="UP000076078"/>
    </source>
</evidence>
<reference evidence="6 7" key="1">
    <citation type="submission" date="2015-12" db="EMBL/GenBank/DDBJ databases">
        <title>Dictyostelia acquired genes for synthesis and detection of signals that induce cell-type specialization by lateral gene transfer from prokaryotes.</title>
        <authorList>
            <person name="Gloeckner G."/>
            <person name="Schaap P."/>
        </authorList>
    </citation>
    <scope>NUCLEOTIDE SEQUENCE [LARGE SCALE GENOMIC DNA]</scope>
    <source>
        <strain evidence="6 7">TK</strain>
    </source>
</reference>
<protein>
    <recommendedName>
        <fullName evidence="5">EGF-like domain-containing protein</fullName>
    </recommendedName>
</protein>
<feature type="transmembrane region" description="Helical" evidence="3">
    <location>
        <begin position="529"/>
        <end position="552"/>
    </location>
</feature>
<keyword evidence="3" id="KW-0472">Membrane</keyword>
<name>A0A151ZEJ8_TIELA</name>
<feature type="signal peptide" evidence="4">
    <location>
        <begin position="1"/>
        <end position="21"/>
    </location>
</feature>
<keyword evidence="3" id="KW-1133">Transmembrane helix</keyword>
<feature type="compositionally biased region" description="Acidic residues" evidence="2">
    <location>
        <begin position="609"/>
        <end position="618"/>
    </location>
</feature>
<feature type="domain" description="EGF-like" evidence="5">
    <location>
        <begin position="477"/>
        <end position="512"/>
    </location>
</feature>
<dbReference type="FunCoup" id="A0A151ZEJ8">
    <property type="interactions" value="259"/>
</dbReference>
<keyword evidence="4" id="KW-0732">Signal</keyword>
<proteinExistence type="predicted"/>
<keyword evidence="3" id="KW-0812">Transmembrane</keyword>
<evidence type="ECO:0000256" key="1">
    <source>
        <dbReference type="PROSITE-ProRule" id="PRU00076"/>
    </source>
</evidence>
<evidence type="ECO:0000256" key="3">
    <source>
        <dbReference type="SAM" id="Phobius"/>
    </source>
</evidence>
<feature type="region of interest" description="Disordered" evidence="2">
    <location>
        <begin position="595"/>
        <end position="618"/>
    </location>
</feature>
<dbReference type="OMA" id="MCPDLCG"/>
<dbReference type="EMBL" id="LODT01000029">
    <property type="protein sequence ID" value="KYQ92355.1"/>
    <property type="molecule type" value="Genomic_DNA"/>
</dbReference>
<comment type="caution">
    <text evidence="1">Lacks conserved residue(s) required for the propagation of feature annotation.</text>
</comment>